<dbReference type="EMBL" id="ML213636">
    <property type="protein sequence ID" value="TFK34137.1"/>
    <property type="molecule type" value="Genomic_DNA"/>
</dbReference>
<sequence>MQSEEAFFDSEGSKPQNPPTSHLGAATLLKNQLLSMNQHLDKVNINALSVQNEIHHIHKGMSSWERKWTTNTDNAASNLARNTELRTIRTHNAAIEMDGKLIYPEWIIELGELPATVESAEYTHTVSNIFPEETQVGPIVETMETSSVQPTTSTKTSISADLMTESVDFQEPSIPAETQVSQPQIDISAFSNDQLSNIESVQLLVAKLSCLNDIIYNTHEMLSNLWRRFLAGTQKVEETYCEMLQLSYSYGVLATMRMHNASISLQERLVYPPWVEVEMRARGLPISKQDAINVAGEFLLSYH</sequence>
<evidence type="ECO:0000313" key="3">
    <source>
        <dbReference type="Proteomes" id="UP000308652"/>
    </source>
</evidence>
<accession>A0A5C3LNF9</accession>
<keyword evidence="3" id="KW-1185">Reference proteome</keyword>
<evidence type="ECO:0000313" key="2">
    <source>
        <dbReference type="EMBL" id="TFK34137.1"/>
    </source>
</evidence>
<organism evidence="2 3">
    <name type="scientific">Crucibulum laeve</name>
    <dbReference type="NCBI Taxonomy" id="68775"/>
    <lineage>
        <taxon>Eukaryota</taxon>
        <taxon>Fungi</taxon>
        <taxon>Dikarya</taxon>
        <taxon>Basidiomycota</taxon>
        <taxon>Agaricomycotina</taxon>
        <taxon>Agaricomycetes</taxon>
        <taxon>Agaricomycetidae</taxon>
        <taxon>Agaricales</taxon>
        <taxon>Agaricineae</taxon>
        <taxon>Nidulariaceae</taxon>
        <taxon>Crucibulum</taxon>
    </lineage>
</organism>
<feature type="region of interest" description="Disordered" evidence="1">
    <location>
        <begin position="1"/>
        <end position="22"/>
    </location>
</feature>
<gene>
    <name evidence="2" type="ORF">BDQ12DRAFT_727178</name>
</gene>
<evidence type="ECO:0000256" key="1">
    <source>
        <dbReference type="SAM" id="MobiDB-lite"/>
    </source>
</evidence>
<dbReference type="AlphaFoldDB" id="A0A5C3LNF9"/>
<protein>
    <submittedName>
        <fullName evidence="2">Uncharacterized protein</fullName>
    </submittedName>
</protein>
<proteinExistence type="predicted"/>
<reference evidence="2 3" key="1">
    <citation type="journal article" date="2019" name="Nat. Ecol. Evol.">
        <title>Megaphylogeny resolves global patterns of mushroom evolution.</title>
        <authorList>
            <person name="Varga T."/>
            <person name="Krizsan K."/>
            <person name="Foldi C."/>
            <person name="Dima B."/>
            <person name="Sanchez-Garcia M."/>
            <person name="Sanchez-Ramirez S."/>
            <person name="Szollosi G.J."/>
            <person name="Szarkandi J.G."/>
            <person name="Papp V."/>
            <person name="Albert L."/>
            <person name="Andreopoulos W."/>
            <person name="Angelini C."/>
            <person name="Antonin V."/>
            <person name="Barry K.W."/>
            <person name="Bougher N.L."/>
            <person name="Buchanan P."/>
            <person name="Buyck B."/>
            <person name="Bense V."/>
            <person name="Catcheside P."/>
            <person name="Chovatia M."/>
            <person name="Cooper J."/>
            <person name="Damon W."/>
            <person name="Desjardin D."/>
            <person name="Finy P."/>
            <person name="Geml J."/>
            <person name="Haridas S."/>
            <person name="Hughes K."/>
            <person name="Justo A."/>
            <person name="Karasinski D."/>
            <person name="Kautmanova I."/>
            <person name="Kiss B."/>
            <person name="Kocsube S."/>
            <person name="Kotiranta H."/>
            <person name="LaButti K.M."/>
            <person name="Lechner B.E."/>
            <person name="Liimatainen K."/>
            <person name="Lipzen A."/>
            <person name="Lukacs Z."/>
            <person name="Mihaltcheva S."/>
            <person name="Morgado L.N."/>
            <person name="Niskanen T."/>
            <person name="Noordeloos M.E."/>
            <person name="Ohm R.A."/>
            <person name="Ortiz-Santana B."/>
            <person name="Ovrebo C."/>
            <person name="Racz N."/>
            <person name="Riley R."/>
            <person name="Savchenko A."/>
            <person name="Shiryaev A."/>
            <person name="Soop K."/>
            <person name="Spirin V."/>
            <person name="Szebenyi C."/>
            <person name="Tomsovsky M."/>
            <person name="Tulloss R.E."/>
            <person name="Uehling J."/>
            <person name="Grigoriev I.V."/>
            <person name="Vagvolgyi C."/>
            <person name="Papp T."/>
            <person name="Martin F.M."/>
            <person name="Miettinen O."/>
            <person name="Hibbett D.S."/>
            <person name="Nagy L.G."/>
        </authorList>
    </citation>
    <scope>NUCLEOTIDE SEQUENCE [LARGE SCALE GENOMIC DNA]</scope>
    <source>
        <strain evidence="2 3">CBS 166.37</strain>
    </source>
</reference>
<name>A0A5C3LNF9_9AGAR</name>
<dbReference type="Proteomes" id="UP000308652">
    <property type="component" value="Unassembled WGS sequence"/>
</dbReference>